<name>A0A0D2GSC0_9EURO</name>
<evidence type="ECO:0000313" key="3">
    <source>
        <dbReference type="Proteomes" id="UP000053029"/>
    </source>
</evidence>
<dbReference type="AlphaFoldDB" id="A0A0D2GSC0"/>
<dbReference type="RefSeq" id="XP_013285238.1">
    <property type="nucleotide sequence ID" value="XM_013429784.1"/>
</dbReference>
<protein>
    <submittedName>
        <fullName evidence="2">Unplaced genomic scaffold supercont1.3, whole genome shotgun sequence</fullName>
    </submittedName>
</protein>
<dbReference type="PANTHER" id="PTHR34861:SF10">
    <property type="entry name" value="CYCLASE"/>
    <property type="match status" value="1"/>
</dbReference>
<sequence>MLPLRKDLVPRKGQPPGAAWIWGEEDELGRLNLLTPERILNAMKEATQGRVVNLNLPLDQPSPPMYGRAAFEHRLTQVAPHAFDEVYVVNPQSSSQWDGFHHFCHVPSGYFYNQVSAKDIYKGGPKLGVQAWATHGIAGRGVLLDFGRYAQANGLQVKYFDNYKISHQTLVEVAASQGMNLKPESMGGDIRVGDILLVRTGFLEHESSLSDEQKAKMHLRRHEFTPNDGQRYIGLEQSEEMLDFLHDSYFAAVAGDQPGFEAMPSDAGFYLHEHLLALWGCPIGELWDLDALASCCAADKKWTFFLASAPNNVRGGVGSMANAIAIL</sequence>
<keyword evidence="3" id="KW-1185">Reference proteome</keyword>
<reference evidence="2 3" key="1">
    <citation type="submission" date="2015-01" db="EMBL/GenBank/DDBJ databases">
        <title>The Genome Sequence of Fonsecaea pedrosoi CBS 271.37.</title>
        <authorList>
            <consortium name="The Broad Institute Genomics Platform"/>
            <person name="Cuomo C."/>
            <person name="de Hoog S."/>
            <person name="Gorbushina A."/>
            <person name="Stielow B."/>
            <person name="Teixiera M."/>
            <person name="Abouelleil A."/>
            <person name="Chapman S.B."/>
            <person name="Priest M."/>
            <person name="Young S.K."/>
            <person name="Wortman J."/>
            <person name="Nusbaum C."/>
            <person name="Birren B."/>
        </authorList>
    </citation>
    <scope>NUCLEOTIDE SEQUENCE [LARGE SCALE GENOMIC DNA]</scope>
    <source>
        <strain evidence="2 3">CBS 271.37</strain>
    </source>
</reference>
<dbReference type="GO" id="GO:0019441">
    <property type="term" value="P:L-tryptophan catabolic process to kynurenine"/>
    <property type="evidence" value="ECO:0007669"/>
    <property type="project" value="InterPro"/>
</dbReference>
<dbReference type="PANTHER" id="PTHR34861">
    <property type="match status" value="1"/>
</dbReference>
<organism evidence="2 3">
    <name type="scientific">Fonsecaea pedrosoi CBS 271.37</name>
    <dbReference type="NCBI Taxonomy" id="1442368"/>
    <lineage>
        <taxon>Eukaryota</taxon>
        <taxon>Fungi</taxon>
        <taxon>Dikarya</taxon>
        <taxon>Ascomycota</taxon>
        <taxon>Pezizomycotina</taxon>
        <taxon>Eurotiomycetes</taxon>
        <taxon>Chaetothyriomycetidae</taxon>
        <taxon>Chaetothyriales</taxon>
        <taxon>Herpotrichiellaceae</taxon>
        <taxon>Fonsecaea</taxon>
    </lineage>
</organism>
<dbReference type="STRING" id="1442368.A0A0D2GSC0"/>
<evidence type="ECO:0000256" key="1">
    <source>
        <dbReference type="ARBA" id="ARBA00007865"/>
    </source>
</evidence>
<dbReference type="InterPro" id="IPR007325">
    <property type="entry name" value="KFase/CYL"/>
</dbReference>
<accession>A0A0D2GSC0</accession>
<proteinExistence type="inferred from homology"/>
<dbReference type="VEuPathDB" id="FungiDB:Z517_04455"/>
<dbReference type="EMBL" id="KN846971">
    <property type="protein sequence ID" value="KIW81430.1"/>
    <property type="molecule type" value="Genomic_DNA"/>
</dbReference>
<gene>
    <name evidence="2" type="ORF">Z517_04455</name>
</gene>
<dbReference type="GO" id="GO:0004061">
    <property type="term" value="F:arylformamidase activity"/>
    <property type="evidence" value="ECO:0007669"/>
    <property type="project" value="InterPro"/>
</dbReference>
<dbReference type="Gene3D" id="3.50.30.50">
    <property type="entry name" value="Putative cyclase"/>
    <property type="match status" value="1"/>
</dbReference>
<dbReference type="GeneID" id="25303945"/>
<dbReference type="Proteomes" id="UP000053029">
    <property type="component" value="Unassembled WGS sequence"/>
</dbReference>
<dbReference type="OrthoDB" id="5396at2759"/>
<dbReference type="InterPro" id="IPR037175">
    <property type="entry name" value="KFase_sf"/>
</dbReference>
<dbReference type="HOGENOM" id="CLU_030671_1_0_1"/>
<evidence type="ECO:0000313" key="2">
    <source>
        <dbReference type="EMBL" id="KIW81430.1"/>
    </source>
</evidence>
<dbReference type="Pfam" id="PF04199">
    <property type="entry name" value="Cyclase"/>
    <property type="match status" value="1"/>
</dbReference>
<dbReference type="SUPFAM" id="SSF102198">
    <property type="entry name" value="Putative cyclase"/>
    <property type="match status" value="1"/>
</dbReference>
<comment type="similarity">
    <text evidence="1">Belongs to the Cyclase 1 superfamily.</text>
</comment>